<dbReference type="Pfam" id="PF05908">
    <property type="entry name" value="Gamma_PGA_hydro"/>
    <property type="match status" value="1"/>
</dbReference>
<gene>
    <name evidence="1" type="ORF">GKC39_09115</name>
</gene>
<dbReference type="AlphaFoldDB" id="A0A6A8LG66"/>
<proteinExistence type="predicted"/>
<reference evidence="1" key="1">
    <citation type="submission" date="2019-11" db="EMBL/GenBank/DDBJ databases">
        <title>Draft Genome Sequence of Plant Growth-Promoting Rhizosphere-Associated Bacteria.</title>
        <authorList>
            <person name="Vasilyev I.Y."/>
            <person name="Radchenko V."/>
            <person name="Ilnitskaya E.V."/>
        </authorList>
    </citation>
    <scope>NUCLEOTIDE SEQUENCE</scope>
    <source>
        <strain evidence="1">VRA_517_n</strain>
    </source>
</reference>
<dbReference type="EMBL" id="WKKV01000003">
    <property type="protein sequence ID" value="MSE02223.1"/>
    <property type="molecule type" value="Genomic_DNA"/>
</dbReference>
<dbReference type="Gene3D" id="3.40.630.100">
    <property type="entry name" value="Poly-gamma-glutamate hydrolase, zinc-binding motif"/>
    <property type="match status" value="1"/>
</dbReference>
<dbReference type="RefSeq" id="WP_032858666.1">
    <property type="nucleotide sequence ID" value="NZ_AP028932.1"/>
</dbReference>
<dbReference type="InterPro" id="IPR038128">
    <property type="entry name" value="Gamma_PGA_hydro_sf"/>
</dbReference>
<evidence type="ECO:0000313" key="1">
    <source>
        <dbReference type="EMBL" id="MSE02223.1"/>
    </source>
</evidence>
<dbReference type="InterPro" id="IPR008585">
    <property type="entry name" value="Gamma_PGA_hydro"/>
</dbReference>
<sequence length="201" mass="22645">MKDRYDNFAALSAAESEYRIIYEEKEGSKCIVLAPHGGRIEPGVSELVQAFSDQSSIYLFEGTKRCDNRSLHLTSTRFDEPLALEKVTAHHYALAFHGYHDLKKANTLVGGADLEKARLICDLLREAGFDAELTEKNDRLAGVNPGNIVNRTKRKMGLQLEVSTAQRHALFSNFGCRGEKYTPTDLFFRYVETVKAGFYDK</sequence>
<organism evidence="1">
    <name type="scientific">Bacillus velezensis</name>
    <dbReference type="NCBI Taxonomy" id="492670"/>
    <lineage>
        <taxon>Bacteria</taxon>
        <taxon>Bacillati</taxon>
        <taxon>Bacillota</taxon>
        <taxon>Bacilli</taxon>
        <taxon>Bacillales</taxon>
        <taxon>Bacillaceae</taxon>
        <taxon>Bacillus</taxon>
        <taxon>Bacillus amyloliquefaciens group</taxon>
    </lineage>
</organism>
<protein>
    <recommendedName>
        <fullName evidence="2">Poly-gamma-glutamate hydrolase family protein</fullName>
    </recommendedName>
</protein>
<evidence type="ECO:0008006" key="2">
    <source>
        <dbReference type="Google" id="ProtNLM"/>
    </source>
</evidence>
<name>A0A6A8LG66_BACVE</name>
<accession>A0A6A8LG66</accession>
<comment type="caution">
    <text evidence="1">The sequence shown here is derived from an EMBL/GenBank/DDBJ whole genome shotgun (WGS) entry which is preliminary data.</text>
</comment>